<feature type="region of interest" description="Disordered" evidence="1">
    <location>
        <begin position="18"/>
        <end position="53"/>
    </location>
</feature>
<sequence>KPYHRSVLAVAAVSPTNSTQPFAKATDSGTITESSVQEHMTTPAYHPSDDSVKDEELHDLMDSHTRIIISTDTAESERKYSHKSSTSINGTRHRWRGSSYHSSGTHHLSLPQQGVKEYRQLDTFK</sequence>
<feature type="non-terminal residue" evidence="2">
    <location>
        <position position="1"/>
    </location>
</feature>
<evidence type="ECO:0000313" key="3">
    <source>
        <dbReference type="Proteomes" id="UP001497623"/>
    </source>
</evidence>
<comment type="caution">
    <text evidence="2">The sequence shown here is derived from an EMBL/GenBank/DDBJ whole genome shotgun (WGS) entry which is preliminary data.</text>
</comment>
<dbReference type="AlphaFoldDB" id="A0AAV2RKU2"/>
<feature type="compositionally biased region" description="Polar residues" evidence="1">
    <location>
        <begin position="18"/>
        <end position="40"/>
    </location>
</feature>
<gene>
    <name evidence="2" type="ORF">MNOR_LOCUS26499</name>
</gene>
<proteinExistence type="predicted"/>
<protein>
    <submittedName>
        <fullName evidence="2">Uncharacterized protein</fullName>
    </submittedName>
</protein>
<dbReference type="EMBL" id="CAXKWB010026549">
    <property type="protein sequence ID" value="CAL4130392.1"/>
    <property type="molecule type" value="Genomic_DNA"/>
</dbReference>
<name>A0AAV2RKU2_MEGNR</name>
<reference evidence="2 3" key="1">
    <citation type="submission" date="2024-05" db="EMBL/GenBank/DDBJ databases">
        <authorList>
            <person name="Wallberg A."/>
        </authorList>
    </citation>
    <scope>NUCLEOTIDE SEQUENCE [LARGE SCALE GENOMIC DNA]</scope>
</reference>
<accession>A0AAV2RKU2</accession>
<feature type="compositionally biased region" description="Polar residues" evidence="1">
    <location>
        <begin position="99"/>
        <end position="112"/>
    </location>
</feature>
<organism evidence="2 3">
    <name type="scientific">Meganyctiphanes norvegica</name>
    <name type="common">Northern krill</name>
    <name type="synonym">Thysanopoda norvegica</name>
    <dbReference type="NCBI Taxonomy" id="48144"/>
    <lineage>
        <taxon>Eukaryota</taxon>
        <taxon>Metazoa</taxon>
        <taxon>Ecdysozoa</taxon>
        <taxon>Arthropoda</taxon>
        <taxon>Crustacea</taxon>
        <taxon>Multicrustacea</taxon>
        <taxon>Malacostraca</taxon>
        <taxon>Eumalacostraca</taxon>
        <taxon>Eucarida</taxon>
        <taxon>Euphausiacea</taxon>
        <taxon>Euphausiidae</taxon>
        <taxon>Meganyctiphanes</taxon>
    </lineage>
</organism>
<dbReference type="Proteomes" id="UP001497623">
    <property type="component" value="Unassembled WGS sequence"/>
</dbReference>
<evidence type="ECO:0000256" key="1">
    <source>
        <dbReference type="SAM" id="MobiDB-lite"/>
    </source>
</evidence>
<feature type="region of interest" description="Disordered" evidence="1">
    <location>
        <begin position="74"/>
        <end position="114"/>
    </location>
</feature>
<feature type="non-terminal residue" evidence="2">
    <location>
        <position position="125"/>
    </location>
</feature>
<evidence type="ECO:0000313" key="2">
    <source>
        <dbReference type="EMBL" id="CAL4130392.1"/>
    </source>
</evidence>
<keyword evidence="3" id="KW-1185">Reference proteome</keyword>